<dbReference type="HOGENOM" id="CLU_150646_12_4_9"/>
<dbReference type="Proteomes" id="UP000003340">
    <property type="component" value="Unassembled WGS sequence"/>
</dbReference>
<dbReference type="SMART" id="SM00899">
    <property type="entry name" value="FeoA"/>
    <property type="match status" value="1"/>
</dbReference>
<organism evidence="3 4">
    <name type="scientific">[Clostridium] methylpentosum DSM 5476</name>
    <dbReference type="NCBI Taxonomy" id="537013"/>
    <lineage>
        <taxon>Bacteria</taxon>
        <taxon>Bacillati</taxon>
        <taxon>Bacillota</taxon>
        <taxon>Clostridia</taxon>
        <taxon>Eubacteriales</taxon>
        <taxon>Oscillospiraceae</taxon>
        <taxon>Oscillospiraceae incertae sedis</taxon>
    </lineage>
</organism>
<dbReference type="Gene3D" id="2.30.30.90">
    <property type="match status" value="1"/>
</dbReference>
<gene>
    <name evidence="3" type="ORF">CLOSTMETH_03292</name>
</gene>
<sequence length="90" mass="10099">MYRIKLTKKDTLGDLRPGESGIVTQLRVQGALQKRLTEMGLTPGARVLVRRTAPLGDPLQLRVRGYELALRRADAKRITVVRDKGWCNGE</sequence>
<evidence type="ECO:0000259" key="2">
    <source>
        <dbReference type="SMART" id="SM00899"/>
    </source>
</evidence>
<dbReference type="STRING" id="537013.CLOSTMETH_03292"/>
<dbReference type="InterPro" id="IPR007167">
    <property type="entry name" value="Fe-transptr_FeoA-like"/>
</dbReference>
<keyword evidence="1" id="KW-0408">Iron</keyword>
<dbReference type="eggNOG" id="COG1918">
    <property type="taxonomic scope" value="Bacteria"/>
</dbReference>
<comment type="caution">
    <text evidence="3">The sequence shown here is derived from an EMBL/GenBank/DDBJ whole genome shotgun (WGS) entry which is preliminary data.</text>
</comment>
<evidence type="ECO:0000313" key="4">
    <source>
        <dbReference type="Proteomes" id="UP000003340"/>
    </source>
</evidence>
<dbReference type="PANTHER" id="PTHR42954:SF2">
    <property type="entry name" value="FE(2+) TRANSPORT PROTEIN A"/>
    <property type="match status" value="1"/>
</dbReference>
<dbReference type="InterPro" id="IPR038157">
    <property type="entry name" value="FeoA_core_dom"/>
</dbReference>
<feature type="domain" description="Ferrous iron transporter FeoA-like" evidence="2">
    <location>
        <begin position="10"/>
        <end position="82"/>
    </location>
</feature>
<dbReference type="InterPro" id="IPR008988">
    <property type="entry name" value="Transcriptional_repressor_C"/>
</dbReference>
<reference evidence="3 4" key="1">
    <citation type="submission" date="2009-01" db="EMBL/GenBank/DDBJ databases">
        <authorList>
            <person name="Fulton L."/>
            <person name="Clifton S."/>
            <person name="Fulton B."/>
            <person name="Xu J."/>
            <person name="Minx P."/>
            <person name="Pepin K.H."/>
            <person name="Johnson M."/>
            <person name="Bhonagiri V."/>
            <person name="Nash W.E."/>
            <person name="Mardis E.R."/>
            <person name="Wilson R.K."/>
        </authorList>
    </citation>
    <scope>NUCLEOTIDE SEQUENCE [LARGE SCALE GENOMIC DNA]</scope>
    <source>
        <strain evidence="3 4">DSM 5476</strain>
    </source>
</reference>
<accession>C0EH92</accession>
<dbReference type="GO" id="GO:0046914">
    <property type="term" value="F:transition metal ion binding"/>
    <property type="evidence" value="ECO:0007669"/>
    <property type="project" value="InterPro"/>
</dbReference>
<dbReference type="PANTHER" id="PTHR42954">
    <property type="entry name" value="FE(2+) TRANSPORT PROTEIN A"/>
    <property type="match status" value="1"/>
</dbReference>
<evidence type="ECO:0000313" key="3">
    <source>
        <dbReference type="EMBL" id="EEG29179.1"/>
    </source>
</evidence>
<proteinExistence type="predicted"/>
<evidence type="ECO:0000256" key="1">
    <source>
        <dbReference type="ARBA" id="ARBA00023004"/>
    </source>
</evidence>
<name>C0EH92_9FIRM</name>
<reference evidence="3 4" key="2">
    <citation type="submission" date="2009-02" db="EMBL/GenBank/DDBJ databases">
        <title>Draft genome sequence of Clostridium methylpentosum (DSM 5476).</title>
        <authorList>
            <person name="Sudarsanam P."/>
            <person name="Ley R."/>
            <person name="Guruge J."/>
            <person name="Turnbaugh P.J."/>
            <person name="Mahowald M."/>
            <person name="Liep D."/>
            <person name="Gordon J."/>
        </authorList>
    </citation>
    <scope>NUCLEOTIDE SEQUENCE [LARGE SCALE GENOMIC DNA]</scope>
    <source>
        <strain evidence="3 4">DSM 5476</strain>
    </source>
</reference>
<dbReference type="AlphaFoldDB" id="C0EH92"/>
<protein>
    <submittedName>
        <fullName evidence="3">FeoA domain protein</fullName>
    </submittedName>
</protein>
<dbReference type="SUPFAM" id="SSF50037">
    <property type="entry name" value="C-terminal domain of transcriptional repressors"/>
    <property type="match status" value="1"/>
</dbReference>
<keyword evidence="4" id="KW-1185">Reference proteome</keyword>
<dbReference type="EMBL" id="ACEC01000115">
    <property type="protein sequence ID" value="EEG29179.1"/>
    <property type="molecule type" value="Genomic_DNA"/>
</dbReference>
<dbReference type="Pfam" id="PF04023">
    <property type="entry name" value="FeoA"/>
    <property type="match status" value="1"/>
</dbReference>
<dbReference type="InterPro" id="IPR052713">
    <property type="entry name" value="FeoA"/>
</dbReference>